<evidence type="ECO:0000313" key="1">
    <source>
        <dbReference type="EMBL" id="KAJ9112354.1"/>
    </source>
</evidence>
<sequence length="370" mass="39771">MSDEEFDDFSIIDDDALTQIASIEQSVGNSHGNIAARNPLKSGLTTWSLGQRAPAGKAPAFRLRTGPLPGNARSSSSSESNGPSVVSAAIRPSTTINDTRVAQGSTTTGRSSARNVGVEDTRIQPISRGDTNVRMNGASSREVNPIEVLSDGDDPEIEVCSPPPGSKSAKDGFGQNNSGINNHSVSAAEAARIARANAIRGMTRTSNGDSNWLTNAQNNRQNGPGEKTNMNKTNSKTTKVAEWDPEKPQTQVVQTHLPFRPITPRKTGKTWDRTAYSKSGQRIVKKGSAKKKAVKKKSGGGGWDDEASGDDDMGEEEEEEEEEESGFDQFPMPFIDPSKHEQLALAILEHDLINAMFVVLGKYVAHLEAR</sequence>
<evidence type="ECO:0000313" key="2">
    <source>
        <dbReference type="Proteomes" id="UP001241377"/>
    </source>
</evidence>
<comment type="caution">
    <text evidence="1">The sequence shown here is derived from an EMBL/GenBank/DDBJ whole genome shotgun (WGS) entry which is preliminary data.</text>
</comment>
<proteinExistence type="predicted"/>
<dbReference type="Proteomes" id="UP001241377">
    <property type="component" value="Unassembled WGS sequence"/>
</dbReference>
<reference evidence="1" key="1">
    <citation type="submission" date="2023-04" db="EMBL/GenBank/DDBJ databases">
        <title>Draft Genome sequencing of Naganishia species isolated from polar environments using Oxford Nanopore Technology.</title>
        <authorList>
            <person name="Leo P."/>
            <person name="Venkateswaran K."/>
        </authorList>
    </citation>
    <scope>NUCLEOTIDE SEQUENCE</scope>
    <source>
        <strain evidence="1">MNA-CCFEE 5261</strain>
    </source>
</reference>
<name>A0ACC2WMB1_9TREE</name>
<gene>
    <name evidence="1" type="ORF">QFC19_000774</name>
</gene>
<accession>A0ACC2WMB1</accession>
<dbReference type="EMBL" id="JASBWR010000005">
    <property type="protein sequence ID" value="KAJ9112354.1"/>
    <property type="molecule type" value="Genomic_DNA"/>
</dbReference>
<protein>
    <submittedName>
        <fullName evidence="1">Uncharacterized protein</fullName>
    </submittedName>
</protein>
<organism evidence="1 2">
    <name type="scientific">Naganishia cerealis</name>
    <dbReference type="NCBI Taxonomy" id="610337"/>
    <lineage>
        <taxon>Eukaryota</taxon>
        <taxon>Fungi</taxon>
        <taxon>Dikarya</taxon>
        <taxon>Basidiomycota</taxon>
        <taxon>Agaricomycotina</taxon>
        <taxon>Tremellomycetes</taxon>
        <taxon>Filobasidiales</taxon>
        <taxon>Filobasidiaceae</taxon>
        <taxon>Naganishia</taxon>
    </lineage>
</organism>
<keyword evidence="2" id="KW-1185">Reference proteome</keyword>